<protein>
    <submittedName>
        <fullName evidence="2">Uncharacterized protein</fullName>
    </submittedName>
</protein>
<evidence type="ECO:0000313" key="2">
    <source>
        <dbReference type="EMBL" id="TCP54271.1"/>
    </source>
</evidence>
<name>A0A4R2R403_9PSEU</name>
<gene>
    <name evidence="2" type="ORF">EV191_103315</name>
</gene>
<dbReference type="EMBL" id="SLXQ01000003">
    <property type="protein sequence ID" value="TCP54271.1"/>
    <property type="molecule type" value="Genomic_DNA"/>
</dbReference>
<keyword evidence="1" id="KW-1133">Transmembrane helix</keyword>
<dbReference type="AlphaFoldDB" id="A0A4R2R403"/>
<evidence type="ECO:0000313" key="3">
    <source>
        <dbReference type="Proteomes" id="UP000294911"/>
    </source>
</evidence>
<keyword evidence="1" id="KW-0812">Transmembrane</keyword>
<evidence type="ECO:0000256" key="1">
    <source>
        <dbReference type="SAM" id="Phobius"/>
    </source>
</evidence>
<feature type="transmembrane region" description="Helical" evidence="1">
    <location>
        <begin position="75"/>
        <end position="95"/>
    </location>
</feature>
<organism evidence="2 3">
    <name type="scientific">Tamaricihabitans halophyticus</name>
    <dbReference type="NCBI Taxonomy" id="1262583"/>
    <lineage>
        <taxon>Bacteria</taxon>
        <taxon>Bacillati</taxon>
        <taxon>Actinomycetota</taxon>
        <taxon>Actinomycetes</taxon>
        <taxon>Pseudonocardiales</taxon>
        <taxon>Pseudonocardiaceae</taxon>
        <taxon>Tamaricihabitans</taxon>
    </lineage>
</organism>
<accession>A0A4R2R403</accession>
<proteinExistence type="predicted"/>
<reference evidence="2 3" key="1">
    <citation type="submission" date="2019-03" db="EMBL/GenBank/DDBJ databases">
        <title>Genomic Encyclopedia of Type Strains, Phase IV (KMG-IV): sequencing the most valuable type-strain genomes for metagenomic binning, comparative biology and taxonomic classification.</title>
        <authorList>
            <person name="Goeker M."/>
        </authorList>
    </citation>
    <scope>NUCLEOTIDE SEQUENCE [LARGE SCALE GENOMIC DNA]</scope>
    <source>
        <strain evidence="2 3">DSM 45765</strain>
    </source>
</reference>
<dbReference type="Proteomes" id="UP000294911">
    <property type="component" value="Unassembled WGS sequence"/>
</dbReference>
<feature type="transmembrane region" description="Helical" evidence="1">
    <location>
        <begin position="101"/>
        <end position="121"/>
    </location>
</feature>
<sequence length="156" mass="17123">MFSRGVGSRISVEIGHIRGDREVLTGRRYSYEIWPIDVHRPEEGERTVAAECPCGASVKFTVYSAPETVRRRQRWGLLALLGIVLQACLVWWVFGYALDHGAVWAALVTAAGQLGALLAIIKGFASLVSERGVRSLETPFAKHAVFLSGRPVSSTR</sequence>
<keyword evidence="3" id="KW-1185">Reference proteome</keyword>
<keyword evidence="1" id="KW-0472">Membrane</keyword>
<comment type="caution">
    <text evidence="2">The sequence shown here is derived from an EMBL/GenBank/DDBJ whole genome shotgun (WGS) entry which is preliminary data.</text>
</comment>